<dbReference type="InterPro" id="IPR011024">
    <property type="entry name" value="G_crystallin-like"/>
</dbReference>
<evidence type="ECO:0000313" key="2">
    <source>
        <dbReference type="Proteomes" id="UP000254835"/>
    </source>
</evidence>
<sequence length="806" mass="91260">MNYLIYIVIPIIVYSQTAMTSKNNDQLTPIEDNVCFYKDENYSNKLFCLENNNAVGKLNSNYNNSISSIKVPKGLAVSIYQDYFYKGGDTIIYSDTSMDELKNLGLQDNISSLYITSAACFHTEDHFSGSQHCLAADHSEDFYSKKTNGIKNDSISSIYVPRDMLVSIYKNDDFNLPYYSIHESIDADGLRKIGMFNDISSIRTYNEKFVFCIDNCVIQKSITYSLSSIFDSYWTNDNLPHKYILLNMKRTKNDNYEIILLEDNHVLVNYATITFRQKNQQEDLSFYLNESSNEITLLIRISDPVVEIQYVESYNKQYINSSPLIISDSIDMSKIEPSIIVNNKEVEWPLILNSAVFAVNRGFSLPKRNTNDIMICITNPLLGLYNYVVQGRCNQPELFVTKLEKLFNSNIEGHPEKILQVAGSAKPLAPLQNNMPDHSARVHPLLMQLTHINADTRGHTLSIAGATFACKNPLVGGTHRITHRQIKPSQSSNCILWTMDILTDYTLLFGSSIITWNRNHFGQIISNIMARGSTGYAVRDTIIEDRLIAAVLQHLHPTSPTELAHIKTAFDYAQLTYVGYQELNALDAEQEELFTLAREPIQAQSLPMGRYELQLESYTFREIIPRIREYQQWVEHPELRFDVEVISGTPEETSAARQRILQTAEQWRETYFSRSLPRVPSGQPSSQDATFIQTGRTVSDIIRSWLRTPSEDYIYVVVRLRGEIISLAVATDIGNDNVGLAASITAPAYVINPIAESSVRGSGTAAVHALAQHLKEKNKKSLVSIVISQPSAIVKNKLGFKFIEDM</sequence>
<name>A0A380PSP8_YERFR</name>
<reference evidence="1 2" key="1">
    <citation type="submission" date="2018-06" db="EMBL/GenBank/DDBJ databases">
        <authorList>
            <consortium name="Pathogen Informatics"/>
            <person name="Doyle S."/>
        </authorList>
    </citation>
    <scope>NUCLEOTIDE SEQUENCE [LARGE SCALE GENOMIC DNA]</scope>
    <source>
        <strain evidence="1 2">NCTC11470</strain>
    </source>
</reference>
<dbReference type="OrthoDB" id="5740202at2"/>
<dbReference type="GeneID" id="57906581"/>
<evidence type="ECO:0000313" key="1">
    <source>
        <dbReference type="EMBL" id="SUP76319.1"/>
    </source>
</evidence>
<dbReference type="Proteomes" id="UP000254835">
    <property type="component" value="Unassembled WGS sequence"/>
</dbReference>
<gene>
    <name evidence="1" type="primary">tps</name>
    <name evidence="1" type="ORF">NCTC11470_01349</name>
</gene>
<dbReference type="EMBL" id="UHJA01000001">
    <property type="protein sequence ID" value="SUP76319.1"/>
    <property type="molecule type" value="Genomic_DNA"/>
</dbReference>
<dbReference type="RefSeq" id="WP_004708761.1">
    <property type="nucleotide sequence ID" value="NZ_CP023964.1"/>
</dbReference>
<dbReference type="Gene3D" id="2.60.20.10">
    <property type="entry name" value="Crystallins"/>
    <property type="match status" value="2"/>
</dbReference>
<dbReference type="SUPFAM" id="SSF49695">
    <property type="entry name" value="gamma-Crystallin-like"/>
    <property type="match status" value="2"/>
</dbReference>
<protein>
    <submittedName>
        <fullName evidence="1">Beta-gamma-crystallin</fullName>
    </submittedName>
</protein>
<organism evidence="1 2">
    <name type="scientific">Yersinia frederiksenii</name>
    <dbReference type="NCBI Taxonomy" id="29484"/>
    <lineage>
        <taxon>Bacteria</taxon>
        <taxon>Pseudomonadati</taxon>
        <taxon>Pseudomonadota</taxon>
        <taxon>Gammaproteobacteria</taxon>
        <taxon>Enterobacterales</taxon>
        <taxon>Yersiniaceae</taxon>
        <taxon>Yersinia</taxon>
    </lineage>
</organism>
<proteinExistence type="predicted"/>
<dbReference type="AlphaFoldDB" id="A0A380PSP8"/>
<accession>A0A380PSP8</accession>